<reference evidence="3 4" key="1">
    <citation type="journal article" date="2012" name="Science">
        <title>The Paleozoic origin of enzymatic lignin decomposition reconstructed from 31 fungal genomes.</title>
        <authorList>
            <person name="Floudas D."/>
            <person name="Binder M."/>
            <person name="Riley R."/>
            <person name="Barry K."/>
            <person name="Blanchette R.A."/>
            <person name="Henrissat B."/>
            <person name="Martinez A.T."/>
            <person name="Otillar R."/>
            <person name="Spatafora J.W."/>
            <person name="Yadav J.S."/>
            <person name="Aerts A."/>
            <person name="Benoit I."/>
            <person name="Boyd A."/>
            <person name="Carlson A."/>
            <person name="Copeland A."/>
            <person name="Coutinho P.M."/>
            <person name="de Vries R.P."/>
            <person name="Ferreira P."/>
            <person name="Findley K."/>
            <person name="Foster B."/>
            <person name="Gaskell J."/>
            <person name="Glotzer D."/>
            <person name="Gorecki P."/>
            <person name="Heitman J."/>
            <person name="Hesse C."/>
            <person name="Hori C."/>
            <person name="Igarashi K."/>
            <person name="Jurgens J.A."/>
            <person name="Kallen N."/>
            <person name="Kersten P."/>
            <person name="Kohler A."/>
            <person name="Kuees U."/>
            <person name="Kumar T.K.A."/>
            <person name="Kuo A."/>
            <person name="LaButti K."/>
            <person name="Larrondo L.F."/>
            <person name="Lindquist E."/>
            <person name="Ling A."/>
            <person name="Lombard V."/>
            <person name="Lucas S."/>
            <person name="Lundell T."/>
            <person name="Martin R."/>
            <person name="McLaughlin D.J."/>
            <person name="Morgenstern I."/>
            <person name="Morin E."/>
            <person name="Murat C."/>
            <person name="Nagy L.G."/>
            <person name="Nolan M."/>
            <person name="Ohm R.A."/>
            <person name="Patyshakuliyeva A."/>
            <person name="Rokas A."/>
            <person name="Ruiz-Duenas F.J."/>
            <person name="Sabat G."/>
            <person name="Salamov A."/>
            <person name="Samejima M."/>
            <person name="Schmutz J."/>
            <person name="Slot J.C."/>
            <person name="St John F."/>
            <person name="Stenlid J."/>
            <person name="Sun H."/>
            <person name="Sun S."/>
            <person name="Syed K."/>
            <person name="Tsang A."/>
            <person name="Wiebenga A."/>
            <person name="Young D."/>
            <person name="Pisabarro A."/>
            <person name="Eastwood D.C."/>
            <person name="Martin F."/>
            <person name="Cullen D."/>
            <person name="Grigoriev I.V."/>
            <person name="Hibbett D.S."/>
        </authorList>
    </citation>
    <scope>NUCLEOTIDE SEQUENCE</scope>
    <source>
        <strain evidence="4">FP-58527</strain>
    </source>
</reference>
<accession>S8F7E6</accession>
<organism evidence="3 4">
    <name type="scientific">Fomitopsis schrenkii</name>
    <name type="common">Brown rot fungus</name>
    <dbReference type="NCBI Taxonomy" id="2126942"/>
    <lineage>
        <taxon>Eukaryota</taxon>
        <taxon>Fungi</taxon>
        <taxon>Dikarya</taxon>
        <taxon>Basidiomycota</taxon>
        <taxon>Agaricomycotina</taxon>
        <taxon>Agaricomycetes</taxon>
        <taxon>Polyporales</taxon>
        <taxon>Fomitopsis</taxon>
    </lineage>
</organism>
<dbReference type="Gene3D" id="1.20.1280.50">
    <property type="match status" value="1"/>
</dbReference>
<dbReference type="InterPro" id="IPR001810">
    <property type="entry name" value="F-box_dom"/>
</dbReference>
<dbReference type="InParanoid" id="S8F7E6"/>
<sequence length="610" mass="69355">MDSLGTISRRTFTPESLSSARESLEGEISYHLRCLEDLKARLNTLTYISNLPSELLREVFFHLAGSRGCGRLQPANWRKGHPYRWIRVTHVCKQWREVALSCPALWSHIAVTTRRELMTALLERSRALPLSVALAPDPDQDSRHPYDAHPYDAYPYRRPTTNTMGTAELILSQLRRIRTLWISVDPEHTLSLLRLLESPAPLLESLLITGHDNASANKGLQSSINLLLRRPDSHNLRQLHLQTFTLEWDVVASLPNLTHLTLERVKIQLDALLRTLAHTLLLQELTLISCRGNMGFMRDDDADAEPALAAIHTPIPLHQLRQLWVEDTLAFCSRLLRRLETPTLRKLYVVEAPELFGSSHALEFLASLGPKIKTLGKLQTASFENTNPKDSYAPHISHICVHATRRRMCEKRASRLSYVSEALAGQADLVLRLLLDDADSRMALCQALPLNDIRCLLLANMVKPWKSILGRHATEVTHLHYQGLDASPCFHPPPETIPGDETSHHRAFPHLHVLTLHEPHFDVDSPRRLVPRLRPPEDKVLDLFISRYEAGTEIERLRLVRPYQLQDAQLTRLREVIRFVEVHHADEDSSLIPGKAASKYGSGYVDRLSY</sequence>
<proteinExistence type="predicted"/>
<dbReference type="EMBL" id="KE504224">
    <property type="protein sequence ID" value="EPS94734.1"/>
    <property type="molecule type" value="Genomic_DNA"/>
</dbReference>
<protein>
    <recommendedName>
        <fullName evidence="2">F-box domain-containing protein</fullName>
    </recommendedName>
</protein>
<dbReference type="HOGENOM" id="CLU_024199_2_2_1"/>
<evidence type="ECO:0000259" key="2">
    <source>
        <dbReference type="Pfam" id="PF12937"/>
    </source>
</evidence>
<dbReference type="Pfam" id="PF12937">
    <property type="entry name" value="F-box-like"/>
    <property type="match status" value="1"/>
</dbReference>
<gene>
    <name evidence="3" type="ORF">FOMPIDRAFT_1054808</name>
</gene>
<evidence type="ECO:0000313" key="3">
    <source>
        <dbReference type="EMBL" id="EPS94734.1"/>
    </source>
</evidence>
<dbReference type="Proteomes" id="UP000015241">
    <property type="component" value="Unassembled WGS sequence"/>
</dbReference>
<name>S8F7E6_FOMSC</name>
<feature type="region of interest" description="Disordered" evidence="1">
    <location>
        <begin position="138"/>
        <end position="157"/>
    </location>
</feature>
<dbReference type="AlphaFoldDB" id="S8F7E6"/>
<evidence type="ECO:0000256" key="1">
    <source>
        <dbReference type="SAM" id="MobiDB-lite"/>
    </source>
</evidence>
<dbReference type="OrthoDB" id="2754780at2759"/>
<evidence type="ECO:0000313" key="4">
    <source>
        <dbReference type="Proteomes" id="UP000015241"/>
    </source>
</evidence>
<feature type="compositionally biased region" description="Basic and acidic residues" evidence="1">
    <location>
        <begin position="140"/>
        <end position="150"/>
    </location>
</feature>
<keyword evidence="4" id="KW-1185">Reference proteome</keyword>
<dbReference type="STRING" id="743788.S8F7E6"/>
<feature type="domain" description="F-box" evidence="2">
    <location>
        <begin position="48"/>
        <end position="110"/>
    </location>
</feature>